<dbReference type="STRING" id="258515.SAMN05192585_10524"/>
<evidence type="ECO:0000256" key="1">
    <source>
        <dbReference type="ARBA" id="ARBA00006484"/>
    </source>
</evidence>
<dbReference type="Pfam" id="PF13561">
    <property type="entry name" value="adh_short_C2"/>
    <property type="match status" value="1"/>
</dbReference>
<proteinExistence type="inferred from homology"/>
<dbReference type="PRINTS" id="PR00081">
    <property type="entry name" value="GDHRDH"/>
</dbReference>
<evidence type="ECO:0000313" key="4">
    <source>
        <dbReference type="Proteomes" id="UP000199182"/>
    </source>
</evidence>
<protein>
    <submittedName>
        <fullName evidence="3">NAD(P)-dependent dehydrogenase, short-chain alcohol dehydrogenase family</fullName>
    </submittedName>
</protein>
<accession>A0A1G9W2Y5</accession>
<dbReference type="SUPFAM" id="SSF51735">
    <property type="entry name" value="NAD(P)-binding Rossmann-fold domains"/>
    <property type="match status" value="1"/>
</dbReference>
<dbReference type="GO" id="GO:0008206">
    <property type="term" value="P:bile acid metabolic process"/>
    <property type="evidence" value="ECO:0007669"/>
    <property type="project" value="UniProtKB-ARBA"/>
</dbReference>
<comment type="similarity">
    <text evidence="1">Belongs to the short-chain dehydrogenases/reductases (SDR) family.</text>
</comment>
<evidence type="ECO:0000313" key="3">
    <source>
        <dbReference type="EMBL" id="SDM78663.1"/>
    </source>
</evidence>
<dbReference type="PRINTS" id="PR00080">
    <property type="entry name" value="SDRFAMILY"/>
</dbReference>
<dbReference type="GO" id="GO:0016491">
    <property type="term" value="F:oxidoreductase activity"/>
    <property type="evidence" value="ECO:0007669"/>
    <property type="project" value="UniProtKB-KW"/>
</dbReference>
<dbReference type="Proteomes" id="UP000199182">
    <property type="component" value="Unassembled WGS sequence"/>
</dbReference>
<evidence type="ECO:0000256" key="2">
    <source>
        <dbReference type="ARBA" id="ARBA00023002"/>
    </source>
</evidence>
<keyword evidence="4" id="KW-1185">Reference proteome</keyword>
<organism evidence="3 4">
    <name type="scientific">Acetanaerobacterium elongatum</name>
    <dbReference type="NCBI Taxonomy" id="258515"/>
    <lineage>
        <taxon>Bacteria</taxon>
        <taxon>Bacillati</taxon>
        <taxon>Bacillota</taxon>
        <taxon>Clostridia</taxon>
        <taxon>Eubacteriales</taxon>
        <taxon>Oscillospiraceae</taxon>
        <taxon>Acetanaerobacterium</taxon>
    </lineage>
</organism>
<dbReference type="InterPro" id="IPR020904">
    <property type="entry name" value="Sc_DH/Rdtase_CS"/>
</dbReference>
<dbReference type="OrthoDB" id="9803333at2"/>
<dbReference type="Gene3D" id="3.40.50.720">
    <property type="entry name" value="NAD(P)-binding Rossmann-like Domain"/>
    <property type="match status" value="1"/>
</dbReference>
<reference evidence="3 4" key="1">
    <citation type="submission" date="2016-10" db="EMBL/GenBank/DDBJ databases">
        <authorList>
            <person name="de Groot N.N."/>
        </authorList>
    </citation>
    <scope>NUCLEOTIDE SEQUENCE [LARGE SCALE GENOMIC DNA]</scope>
    <source>
        <strain evidence="3 4">CGMCC 1.5012</strain>
    </source>
</reference>
<dbReference type="InterPro" id="IPR036291">
    <property type="entry name" value="NAD(P)-bd_dom_sf"/>
</dbReference>
<sequence>MNFNGKVCVITGGANGIGRCIAEEFLLAGANVAIIDIDAYSGKKLVARYGTERILFMHGDIAQKEVIEVFSGEVLRRFGRVDYLINNACLSKKGLLSGCGFEDFDYVLRLGVAAPYYLTKLLNGSFATGASVVNIASTRAFMSQSDTESYTAAKGGISALTHAMAVSLAGRVRVNAISPGWIETGAYQSDAALSPEHSEPDQLQHPVHRVGVPQDIAKTVLFLCSDDAAFITGENITVDGGMTKRMIYHNDEGWSYQP</sequence>
<dbReference type="EMBL" id="FNID01000005">
    <property type="protein sequence ID" value="SDM78663.1"/>
    <property type="molecule type" value="Genomic_DNA"/>
</dbReference>
<gene>
    <name evidence="3" type="ORF">SAMN05192585_10524</name>
</gene>
<dbReference type="AlphaFoldDB" id="A0A1G9W2Y5"/>
<dbReference type="PANTHER" id="PTHR24321:SF8">
    <property type="entry name" value="ESTRADIOL 17-BETA-DEHYDROGENASE 8-RELATED"/>
    <property type="match status" value="1"/>
</dbReference>
<name>A0A1G9W2Y5_9FIRM</name>
<dbReference type="FunFam" id="3.40.50.720:FF:000084">
    <property type="entry name" value="Short-chain dehydrogenase reductase"/>
    <property type="match status" value="1"/>
</dbReference>
<dbReference type="InterPro" id="IPR002347">
    <property type="entry name" value="SDR_fam"/>
</dbReference>
<dbReference type="PROSITE" id="PS00061">
    <property type="entry name" value="ADH_SHORT"/>
    <property type="match status" value="1"/>
</dbReference>
<keyword evidence="2" id="KW-0560">Oxidoreductase</keyword>
<dbReference type="RefSeq" id="WP_092638153.1">
    <property type="nucleotide sequence ID" value="NZ_FNID01000005.1"/>
</dbReference>
<dbReference type="PANTHER" id="PTHR24321">
    <property type="entry name" value="DEHYDROGENASES, SHORT CHAIN"/>
    <property type="match status" value="1"/>
</dbReference>